<dbReference type="EMBL" id="JAUKTV010000001">
    <property type="protein sequence ID" value="KAK0748422.1"/>
    <property type="molecule type" value="Genomic_DNA"/>
</dbReference>
<comment type="caution">
    <text evidence="2">The sequence shown here is derived from an EMBL/GenBank/DDBJ whole genome shotgun (WGS) entry which is preliminary data.</text>
</comment>
<dbReference type="Proteomes" id="UP001172159">
    <property type="component" value="Unassembled WGS sequence"/>
</dbReference>
<evidence type="ECO:0000256" key="1">
    <source>
        <dbReference type="SAM" id="Phobius"/>
    </source>
</evidence>
<accession>A0AA40EZI0</accession>
<dbReference type="AlphaFoldDB" id="A0AA40EZI0"/>
<gene>
    <name evidence="2" type="ORF">B0T21DRAFT_447153</name>
</gene>
<reference evidence="2" key="1">
    <citation type="submission" date="2023-06" db="EMBL/GenBank/DDBJ databases">
        <title>Genome-scale phylogeny and comparative genomics of the fungal order Sordariales.</title>
        <authorList>
            <consortium name="Lawrence Berkeley National Laboratory"/>
            <person name="Hensen N."/>
            <person name="Bonometti L."/>
            <person name="Westerberg I."/>
            <person name="Brannstrom I.O."/>
            <person name="Guillou S."/>
            <person name="Cros-Aarteil S."/>
            <person name="Calhoun S."/>
            <person name="Haridas S."/>
            <person name="Kuo A."/>
            <person name="Mondo S."/>
            <person name="Pangilinan J."/>
            <person name="Riley R."/>
            <person name="Labutti K."/>
            <person name="Andreopoulos B."/>
            <person name="Lipzen A."/>
            <person name="Chen C."/>
            <person name="Yanf M."/>
            <person name="Daum C."/>
            <person name="Ng V."/>
            <person name="Clum A."/>
            <person name="Steindorff A."/>
            <person name="Ohm R."/>
            <person name="Martin F."/>
            <person name="Silar P."/>
            <person name="Natvig D."/>
            <person name="Lalanne C."/>
            <person name="Gautier V."/>
            <person name="Ament-Velasquez S.L."/>
            <person name="Kruys A."/>
            <person name="Hutchinson M.I."/>
            <person name="Powell A.J."/>
            <person name="Barry K."/>
            <person name="Miller A.N."/>
            <person name="Grigoriev I.V."/>
            <person name="Debuchy R."/>
            <person name="Gladieux P."/>
            <person name="Thoren M.H."/>
            <person name="Johannesson H."/>
        </authorList>
    </citation>
    <scope>NUCLEOTIDE SEQUENCE</scope>
    <source>
        <strain evidence="2">CBS 540.89</strain>
    </source>
</reference>
<protein>
    <submittedName>
        <fullName evidence="2">Uncharacterized protein</fullName>
    </submittedName>
</protein>
<sequence length="136" mass="15350">DPISPAIFRSYDQIQAVLLLSSVCLAFFVSRPVKSPQLNFQSLPFSPTFHSSILSDNPTHHIHSSKGTLRSFLFLILYFYTPLIFCSIPSFLHYSYCHSYCLLLSPIHNAIATSHSYLLPTLSPRTARRCGLVSTR</sequence>
<keyword evidence="1" id="KW-0812">Transmembrane</keyword>
<evidence type="ECO:0000313" key="2">
    <source>
        <dbReference type="EMBL" id="KAK0748422.1"/>
    </source>
</evidence>
<evidence type="ECO:0000313" key="3">
    <source>
        <dbReference type="Proteomes" id="UP001172159"/>
    </source>
</evidence>
<keyword evidence="1" id="KW-1133">Transmembrane helix</keyword>
<proteinExistence type="predicted"/>
<organism evidence="2 3">
    <name type="scientific">Apiosordaria backusii</name>
    <dbReference type="NCBI Taxonomy" id="314023"/>
    <lineage>
        <taxon>Eukaryota</taxon>
        <taxon>Fungi</taxon>
        <taxon>Dikarya</taxon>
        <taxon>Ascomycota</taxon>
        <taxon>Pezizomycotina</taxon>
        <taxon>Sordariomycetes</taxon>
        <taxon>Sordariomycetidae</taxon>
        <taxon>Sordariales</taxon>
        <taxon>Lasiosphaeriaceae</taxon>
        <taxon>Apiosordaria</taxon>
    </lineage>
</organism>
<feature type="transmembrane region" description="Helical" evidence="1">
    <location>
        <begin position="72"/>
        <end position="96"/>
    </location>
</feature>
<feature type="non-terminal residue" evidence="2">
    <location>
        <position position="1"/>
    </location>
</feature>
<feature type="transmembrane region" description="Helical" evidence="1">
    <location>
        <begin position="14"/>
        <end position="33"/>
    </location>
</feature>
<name>A0AA40EZI0_9PEZI</name>
<keyword evidence="1" id="KW-0472">Membrane</keyword>
<keyword evidence="3" id="KW-1185">Reference proteome</keyword>